<dbReference type="Proteomes" id="UP000616151">
    <property type="component" value="Unassembled WGS sequence"/>
</dbReference>
<organism evidence="1 2">
    <name type="scientific">Taklimakanibacter albus</name>
    <dbReference type="NCBI Taxonomy" id="2800327"/>
    <lineage>
        <taxon>Bacteria</taxon>
        <taxon>Pseudomonadati</taxon>
        <taxon>Pseudomonadota</taxon>
        <taxon>Alphaproteobacteria</taxon>
        <taxon>Hyphomicrobiales</taxon>
        <taxon>Aestuariivirgaceae</taxon>
        <taxon>Taklimakanibacter</taxon>
    </lineage>
</organism>
<accession>A0ACC5R740</accession>
<proteinExistence type="predicted"/>
<gene>
    <name evidence="1" type="ORF">JHL16_18305</name>
</gene>
<comment type="caution">
    <text evidence="1">The sequence shown here is derived from an EMBL/GenBank/DDBJ whole genome shotgun (WGS) entry which is preliminary data.</text>
</comment>
<evidence type="ECO:0000313" key="2">
    <source>
        <dbReference type="Proteomes" id="UP000616151"/>
    </source>
</evidence>
<evidence type="ECO:0000313" key="1">
    <source>
        <dbReference type="EMBL" id="MBK1868311.1"/>
    </source>
</evidence>
<sequence>MTRPFSFSDRQHFVQCLAIVRNLSIACARGERPDSELGKRCDMLVTSVDDVMGELVGDSAYFHVQDGANRA</sequence>
<name>A0ACC5R740_9HYPH</name>
<dbReference type="EMBL" id="JAENHL010000007">
    <property type="protein sequence ID" value="MBK1868311.1"/>
    <property type="molecule type" value="Genomic_DNA"/>
</dbReference>
<protein>
    <submittedName>
        <fullName evidence="1">Uncharacterized protein</fullName>
    </submittedName>
</protein>
<reference evidence="1" key="1">
    <citation type="submission" date="2021-01" db="EMBL/GenBank/DDBJ databases">
        <authorList>
            <person name="Sun Q."/>
        </authorList>
    </citation>
    <scope>NUCLEOTIDE SEQUENCE</scope>
    <source>
        <strain evidence="1">YIM B02566</strain>
    </source>
</reference>
<keyword evidence="2" id="KW-1185">Reference proteome</keyword>